<comment type="caution">
    <text evidence="3">The sequence shown here is derived from an EMBL/GenBank/DDBJ whole genome shotgun (WGS) entry which is preliminary data.</text>
</comment>
<dbReference type="InterPro" id="IPR010095">
    <property type="entry name" value="Cas12f1-like_TNB"/>
</dbReference>
<organism evidence="3 4">
    <name type="scientific">Bacillus pseudomycoides</name>
    <dbReference type="NCBI Taxonomy" id="64104"/>
    <lineage>
        <taxon>Bacteria</taxon>
        <taxon>Bacillati</taxon>
        <taxon>Bacillota</taxon>
        <taxon>Bacilli</taxon>
        <taxon>Bacillales</taxon>
        <taxon>Bacillaceae</taxon>
        <taxon>Bacillus</taxon>
        <taxon>Bacillus cereus group</taxon>
    </lineage>
</organism>
<evidence type="ECO:0000256" key="1">
    <source>
        <dbReference type="ARBA" id="ARBA00023125"/>
    </source>
</evidence>
<dbReference type="EMBL" id="MWPX01000002">
    <property type="protein sequence ID" value="OUM50297.1"/>
    <property type="molecule type" value="Genomic_DNA"/>
</dbReference>
<dbReference type="RefSeq" id="WP_088093718.1">
    <property type="nucleotide sequence ID" value="NZ_JBEUTC010000245.1"/>
</dbReference>
<name>A0A1Y3MIL3_9BACI</name>
<evidence type="ECO:0000256" key="2">
    <source>
        <dbReference type="SAM" id="Coils"/>
    </source>
</evidence>
<dbReference type="NCBIfam" id="TIGR01766">
    <property type="entry name" value="IS200/IS605 family accessory protein TnpB-like domain"/>
    <property type="match status" value="1"/>
</dbReference>
<dbReference type="GO" id="GO:0003677">
    <property type="term" value="F:DNA binding"/>
    <property type="evidence" value="ECO:0007669"/>
    <property type="project" value="UniProtKB-KW"/>
</dbReference>
<feature type="coiled-coil region" evidence="2">
    <location>
        <begin position="93"/>
        <end position="120"/>
    </location>
</feature>
<keyword evidence="2" id="KW-0175">Coiled coil</keyword>
<dbReference type="Proteomes" id="UP000195321">
    <property type="component" value="Unassembled WGS sequence"/>
</dbReference>
<gene>
    <name evidence="3" type="ORF">BW425_04270</name>
</gene>
<keyword evidence="1" id="KW-0238">DNA-binding</keyword>
<evidence type="ECO:0000313" key="3">
    <source>
        <dbReference type="EMBL" id="OUM50297.1"/>
    </source>
</evidence>
<reference evidence="3 4" key="1">
    <citation type="submission" date="2017-02" db="EMBL/GenBank/DDBJ databases">
        <title>Bacillus pseudomycoides isolate FSL K6-0042.</title>
        <authorList>
            <person name="Kovac J."/>
        </authorList>
    </citation>
    <scope>NUCLEOTIDE SEQUENCE [LARGE SCALE GENOMIC DNA]</scope>
    <source>
        <strain evidence="3 4">FSL K6-0042</strain>
    </source>
</reference>
<sequence>MKKAFFSKRIYKTDLPHEMVDTLTETIETFNRAKRFAFQTIVREKRWNRKLHTDSLHLVLKRNYQLNDYYANSAVQEAKSLFTGLMELQKIYEKQTQEKLAKLKKKLKQERTNLTNFRKIKQSCVKGKLKFPKNTRFAKHNNIISLSRKEDTLIWLNEYLFEHQYLDIQIKRIQTKVGLLTHRQYRLTQKLASYKTHIPSAVFGSEKLFRSQFTIDEFVCNHDKWKTFFSRARNKQLILSGRKDAKHGNFVFQYVMEKQELWMTTSTGKTLMFPAVIFPYGQEIIEGVITNQLQCKNKKKQGKPIAWSVEDYGSYYILKCLVDVPENPNTNYSKADGVIGVDCNLEHFTWANVTKDGNYKGSGSLHFSILGKSTGQITKIIEVEAIRLVDLAERYNKPIVIENLDTTQSKTGDRYGNKRANRMKSMFAYEKMTSAILRRADKRDVAVFQVNPAYTSISGKMKYMRKFGISIHQSAAFTIGRRGLGYTEKVPQVLQPYIPKKDAHHWSHWHQLNNRLAIRTHHFYQLYDVDQPKEALQIERLDVFESEKKKLTKLFA</sequence>
<proteinExistence type="predicted"/>
<dbReference type="AlphaFoldDB" id="A0A1Y3MIL3"/>
<accession>A0A1Y3MIL3</accession>
<protein>
    <submittedName>
        <fullName evidence="3">Transposase</fullName>
    </submittedName>
</protein>
<evidence type="ECO:0000313" key="4">
    <source>
        <dbReference type="Proteomes" id="UP000195321"/>
    </source>
</evidence>